<sequence>MSEIKLQTKEELEIFMNPTRQEILRTLAVAGKPVTPKFLADKIGISPSSIQFHIKKLEGLGLVLLDHTEIIRGIHARFYIAADTEVTLLGSNNNTQDRQLLLMESYFGKLLDSLGKKRQRTALEDKEVFSKETNVFTGVAFLTDDEVQELSAIIRSYLKNHNQKKDGTKPWEYGILACRAED</sequence>
<name>A0A2Z4U8R7_9FIRM</name>
<dbReference type="AlphaFoldDB" id="A0A2Z4U8R7"/>
<proteinExistence type="predicted"/>
<dbReference type="InterPro" id="IPR036388">
    <property type="entry name" value="WH-like_DNA-bd_sf"/>
</dbReference>
<dbReference type="Proteomes" id="UP000250003">
    <property type="component" value="Chromosome"/>
</dbReference>
<dbReference type="KEGG" id="blau:DQQ01_03905"/>
<dbReference type="InterPro" id="IPR001845">
    <property type="entry name" value="HTH_ArsR_DNA-bd_dom"/>
</dbReference>
<dbReference type="GO" id="GO:0003700">
    <property type="term" value="F:DNA-binding transcription factor activity"/>
    <property type="evidence" value="ECO:0007669"/>
    <property type="project" value="InterPro"/>
</dbReference>
<protein>
    <recommendedName>
        <fullName evidence="1">HTH arsR-type domain-containing protein</fullName>
    </recommendedName>
</protein>
<evidence type="ECO:0000259" key="1">
    <source>
        <dbReference type="SMART" id="SM00418"/>
    </source>
</evidence>
<gene>
    <name evidence="2" type="ORF">DQQ01_03905</name>
</gene>
<dbReference type="EMBL" id="CP030280">
    <property type="protein sequence ID" value="AWY97435.1"/>
    <property type="molecule type" value="Genomic_DNA"/>
</dbReference>
<keyword evidence="3" id="KW-1185">Reference proteome</keyword>
<dbReference type="SUPFAM" id="SSF46785">
    <property type="entry name" value="Winged helix' DNA-binding domain"/>
    <property type="match status" value="1"/>
</dbReference>
<evidence type="ECO:0000313" key="2">
    <source>
        <dbReference type="EMBL" id="AWY97435.1"/>
    </source>
</evidence>
<evidence type="ECO:0000313" key="3">
    <source>
        <dbReference type="Proteomes" id="UP000250003"/>
    </source>
</evidence>
<organism evidence="2 3">
    <name type="scientific">Blautia argi</name>
    <dbReference type="NCBI Taxonomy" id="1912897"/>
    <lineage>
        <taxon>Bacteria</taxon>
        <taxon>Bacillati</taxon>
        <taxon>Bacillota</taxon>
        <taxon>Clostridia</taxon>
        <taxon>Lachnospirales</taxon>
        <taxon>Lachnospiraceae</taxon>
        <taxon>Blautia</taxon>
    </lineage>
</organism>
<dbReference type="SMART" id="SM00418">
    <property type="entry name" value="HTH_ARSR"/>
    <property type="match status" value="1"/>
</dbReference>
<dbReference type="RefSeq" id="WP_111918573.1">
    <property type="nucleotide sequence ID" value="NZ_CAUWHR010000034.1"/>
</dbReference>
<dbReference type="InterPro" id="IPR036390">
    <property type="entry name" value="WH_DNA-bd_sf"/>
</dbReference>
<dbReference type="CDD" id="cd00090">
    <property type="entry name" value="HTH_ARSR"/>
    <property type="match status" value="1"/>
</dbReference>
<dbReference type="Gene3D" id="1.10.10.10">
    <property type="entry name" value="Winged helix-like DNA-binding domain superfamily/Winged helix DNA-binding domain"/>
    <property type="match status" value="1"/>
</dbReference>
<reference evidence="3" key="1">
    <citation type="submission" date="2018-06" db="EMBL/GenBank/DDBJ databases">
        <title>Description of Blautia argi sp. nov., a new anaerobic isolated from dog feces.</title>
        <authorList>
            <person name="Chang Y.-H."/>
            <person name="Paek J."/>
            <person name="Shin Y."/>
        </authorList>
    </citation>
    <scope>NUCLEOTIDE SEQUENCE [LARGE SCALE GENOMIC DNA]</scope>
    <source>
        <strain evidence="3">KCTC 15426</strain>
    </source>
</reference>
<dbReference type="Pfam" id="PF12840">
    <property type="entry name" value="HTH_20"/>
    <property type="match status" value="1"/>
</dbReference>
<feature type="domain" description="HTH arsR-type" evidence="1">
    <location>
        <begin position="13"/>
        <end position="94"/>
    </location>
</feature>
<dbReference type="InterPro" id="IPR011991">
    <property type="entry name" value="ArsR-like_HTH"/>
</dbReference>
<dbReference type="OrthoDB" id="9788770at2"/>
<accession>A0A2Z4U8R7</accession>